<evidence type="ECO:0000256" key="2">
    <source>
        <dbReference type="ARBA" id="ARBA00022723"/>
    </source>
</evidence>
<dbReference type="Gene3D" id="2.102.10.10">
    <property type="entry name" value="Rieske [2Fe-2S] iron-sulphur domain"/>
    <property type="match status" value="1"/>
</dbReference>
<sequence>MESTITLSSQPVQNRVREIGINPNYWYPVAWAYNLKPTQIIPVVVWQQAIAVYRDSKGQLHALENACPHKGVVLDKGEVRENILVCPYHGWEFNPEGECIKIPYLPPEQKLPCAKARSYPVQEKYGIIWVFPGDASLATQQSLPDLPEYNDPDWIIVEIPAHFKAHFSICNENTMDVFHGFLHRNLQGWFDPILLKLRQQEDSVYAEYRVSYRGWISKFINLTNDANQVTTRTISIEYNYPHYHSTLEGVSSLYLMRLPVSLTETRSFSLFFIKVRLPKWLVNLIRGQLTTIIWHFLFKKFLDQDIEMIESEQQTYLANPQRQYVEINPSHNRPSTR</sequence>
<evidence type="ECO:0000313" key="8">
    <source>
        <dbReference type="Proteomes" id="UP000008206"/>
    </source>
</evidence>
<dbReference type="SUPFAM" id="SSF50022">
    <property type="entry name" value="ISP domain"/>
    <property type="match status" value="1"/>
</dbReference>
<dbReference type="Gene3D" id="3.90.380.10">
    <property type="entry name" value="Naphthalene 1,2-dioxygenase Alpha Subunit, Chain A, domain 1"/>
    <property type="match status" value="1"/>
</dbReference>
<evidence type="ECO:0000313" key="7">
    <source>
        <dbReference type="EMBL" id="ADN17410.1"/>
    </source>
</evidence>
<keyword evidence="2" id="KW-0479">Metal-binding</keyword>
<dbReference type="HOGENOM" id="CLU_039484_2_0_3"/>
<accession>E0UAA5</accession>
<evidence type="ECO:0000256" key="3">
    <source>
        <dbReference type="ARBA" id="ARBA00023002"/>
    </source>
</evidence>
<proteinExistence type="predicted"/>
<dbReference type="KEGG" id="cyj:Cyan7822_5537"/>
<dbReference type="RefSeq" id="WP_013325447.1">
    <property type="nucleotide sequence ID" value="NC_014501.1"/>
</dbReference>
<dbReference type="AlphaFoldDB" id="E0UAA5"/>
<dbReference type="PANTHER" id="PTHR21266:SF57">
    <property type="entry name" value="3-CHLOROBENZOATE-3,4-DIOXYGENASE"/>
    <property type="match status" value="1"/>
</dbReference>
<dbReference type="eggNOG" id="COG4638">
    <property type="taxonomic scope" value="Bacteria"/>
</dbReference>
<gene>
    <name evidence="7" type="ordered locus">Cyan7822_5537</name>
</gene>
<keyword evidence="1" id="KW-0001">2Fe-2S</keyword>
<dbReference type="Proteomes" id="UP000008206">
    <property type="component" value="Chromosome"/>
</dbReference>
<dbReference type="InterPro" id="IPR044043">
    <property type="entry name" value="VanA_C_cat"/>
</dbReference>
<protein>
    <submittedName>
        <fullName evidence="7">Rieske (2Fe-2S) iron-sulfur domain protein</fullName>
    </submittedName>
</protein>
<dbReference type="InterPro" id="IPR036922">
    <property type="entry name" value="Rieske_2Fe-2S_sf"/>
</dbReference>
<evidence type="ECO:0000256" key="4">
    <source>
        <dbReference type="ARBA" id="ARBA00023004"/>
    </source>
</evidence>
<name>E0UAA5_GLOV7</name>
<dbReference type="GO" id="GO:0016705">
    <property type="term" value="F:oxidoreductase activity, acting on paired donors, with incorporation or reduction of molecular oxygen"/>
    <property type="evidence" value="ECO:0007669"/>
    <property type="project" value="UniProtKB-ARBA"/>
</dbReference>
<dbReference type="CDD" id="cd03469">
    <property type="entry name" value="Rieske_RO_Alpha_N"/>
    <property type="match status" value="1"/>
</dbReference>
<keyword evidence="4" id="KW-0408">Iron</keyword>
<dbReference type="PANTHER" id="PTHR21266">
    <property type="entry name" value="IRON-SULFUR DOMAIN CONTAINING PROTEIN"/>
    <property type="match status" value="1"/>
</dbReference>
<evidence type="ECO:0000256" key="1">
    <source>
        <dbReference type="ARBA" id="ARBA00022714"/>
    </source>
</evidence>
<evidence type="ECO:0000259" key="6">
    <source>
        <dbReference type="PROSITE" id="PS51296"/>
    </source>
</evidence>
<feature type="domain" description="Rieske" evidence="6">
    <location>
        <begin position="26"/>
        <end position="130"/>
    </location>
</feature>
<keyword evidence="8" id="KW-1185">Reference proteome</keyword>
<dbReference type="InterPro" id="IPR050584">
    <property type="entry name" value="Cholesterol_7-desaturase"/>
</dbReference>
<dbReference type="InterPro" id="IPR017941">
    <property type="entry name" value="Rieske_2Fe-2S"/>
</dbReference>
<dbReference type="SUPFAM" id="SSF55961">
    <property type="entry name" value="Bet v1-like"/>
    <property type="match status" value="1"/>
</dbReference>
<organism evidence="7 8">
    <name type="scientific">Gloeothece verrucosa (strain PCC 7822)</name>
    <name type="common">Cyanothece sp. (strain PCC 7822)</name>
    <dbReference type="NCBI Taxonomy" id="497965"/>
    <lineage>
        <taxon>Bacteria</taxon>
        <taxon>Bacillati</taxon>
        <taxon>Cyanobacteriota</taxon>
        <taxon>Cyanophyceae</taxon>
        <taxon>Oscillatoriophycideae</taxon>
        <taxon>Chroococcales</taxon>
        <taxon>Aphanothecaceae</taxon>
        <taxon>Gloeothece</taxon>
        <taxon>Gloeothece verrucosa</taxon>
    </lineage>
</organism>
<keyword evidence="5" id="KW-0411">Iron-sulfur</keyword>
<evidence type="ECO:0000256" key="5">
    <source>
        <dbReference type="ARBA" id="ARBA00023014"/>
    </source>
</evidence>
<dbReference type="GO" id="GO:0051537">
    <property type="term" value="F:2 iron, 2 sulfur cluster binding"/>
    <property type="evidence" value="ECO:0007669"/>
    <property type="project" value="UniProtKB-KW"/>
</dbReference>
<keyword evidence="3" id="KW-0560">Oxidoreductase</keyword>
<dbReference type="PROSITE" id="PS51296">
    <property type="entry name" value="RIESKE"/>
    <property type="match status" value="1"/>
</dbReference>
<dbReference type="STRING" id="497965.Cyan7822_5537"/>
<reference evidence="8" key="1">
    <citation type="journal article" date="2011" name="MBio">
        <title>Novel metabolic attributes of the genus Cyanothece, comprising a group of unicellular nitrogen-fixing Cyanobacteria.</title>
        <authorList>
            <person name="Bandyopadhyay A."/>
            <person name="Elvitigala T."/>
            <person name="Welsh E."/>
            <person name="Stockel J."/>
            <person name="Liberton M."/>
            <person name="Min H."/>
            <person name="Sherman L.A."/>
            <person name="Pakrasi H.B."/>
        </authorList>
    </citation>
    <scope>NUCLEOTIDE SEQUENCE [LARGE SCALE GENOMIC DNA]</scope>
    <source>
        <strain evidence="8">PCC 7822</strain>
    </source>
</reference>
<dbReference type="GO" id="GO:0046872">
    <property type="term" value="F:metal ion binding"/>
    <property type="evidence" value="ECO:0007669"/>
    <property type="project" value="UniProtKB-KW"/>
</dbReference>
<dbReference type="Pfam" id="PF19112">
    <property type="entry name" value="VanA_C"/>
    <property type="match status" value="1"/>
</dbReference>
<dbReference type="EMBL" id="CP002198">
    <property type="protein sequence ID" value="ADN17410.1"/>
    <property type="molecule type" value="Genomic_DNA"/>
</dbReference>
<dbReference type="Pfam" id="PF00355">
    <property type="entry name" value="Rieske"/>
    <property type="match status" value="1"/>
</dbReference>
<dbReference type="GO" id="GO:0004497">
    <property type="term" value="F:monooxygenase activity"/>
    <property type="evidence" value="ECO:0007669"/>
    <property type="project" value="UniProtKB-ARBA"/>
</dbReference>